<sequence>MTEARYIDWMARGLLPDPVVRFGIRQRLQRRLEKERRGTVEERSRRRHELIERLRQSRIAIETEAANEQHYEVPAEFFVHVLGPHLKYSCALWDDEADRAGTAGLERAERLMLETYCERAGIDNGQSVLDLGCGWGSFSLFAAERYPDSDFQAVSNSHSQREFIEAQVAKRGIRNLEVITANVNLFKPDRTFDRIVSVEMFEHMRNYQELLARISTWLRPDGRLFVHIFTHRDTPYLFETEGDDEWMARNFFTGGIMPSDDLLLHFQERLSILGHWWVDGRHYEKTANAWLARMDAARAEIEPILERVYGPERSRTWWVNWRLFFLACAELWGYRDGTEWIVSHYLFAPR</sequence>
<reference evidence="1" key="2">
    <citation type="journal article" date="2021" name="Microbiome">
        <title>Successional dynamics and alternative stable states in a saline activated sludge microbial community over 9 years.</title>
        <authorList>
            <person name="Wang Y."/>
            <person name="Ye J."/>
            <person name="Ju F."/>
            <person name="Liu L."/>
            <person name="Boyd J.A."/>
            <person name="Deng Y."/>
            <person name="Parks D.H."/>
            <person name="Jiang X."/>
            <person name="Yin X."/>
            <person name="Woodcroft B.J."/>
            <person name="Tyson G.W."/>
            <person name="Hugenholtz P."/>
            <person name="Polz M.F."/>
            <person name="Zhang T."/>
        </authorList>
    </citation>
    <scope>NUCLEOTIDE SEQUENCE</scope>
    <source>
        <strain evidence="1">HKST-UBA02</strain>
    </source>
</reference>
<dbReference type="AlphaFoldDB" id="A0A956SFT6"/>
<dbReference type="PANTHER" id="PTHR43832">
    <property type="match status" value="1"/>
</dbReference>
<dbReference type="Gene3D" id="3.40.50.150">
    <property type="entry name" value="Vaccinia Virus protein VP39"/>
    <property type="match status" value="1"/>
</dbReference>
<reference evidence="1" key="1">
    <citation type="submission" date="2020-04" db="EMBL/GenBank/DDBJ databases">
        <authorList>
            <person name="Zhang T."/>
        </authorList>
    </citation>
    <scope>NUCLEOTIDE SEQUENCE</scope>
    <source>
        <strain evidence="1">HKST-UBA02</strain>
    </source>
</reference>
<dbReference type="PANTHER" id="PTHR43832:SF1">
    <property type="entry name" value="S-ADENOSYL-L-METHIONINE-DEPENDENT METHYLTRANSFERASES SUPERFAMILY PROTEIN"/>
    <property type="match status" value="1"/>
</dbReference>
<gene>
    <name evidence="1" type="ORF">KDA27_25410</name>
</gene>
<dbReference type="GO" id="GO:0032259">
    <property type="term" value="P:methylation"/>
    <property type="evidence" value="ECO:0007669"/>
    <property type="project" value="UniProtKB-KW"/>
</dbReference>
<dbReference type="GO" id="GO:0008168">
    <property type="term" value="F:methyltransferase activity"/>
    <property type="evidence" value="ECO:0007669"/>
    <property type="project" value="UniProtKB-KW"/>
</dbReference>
<name>A0A956SFT6_UNCEI</name>
<dbReference type="Proteomes" id="UP000739538">
    <property type="component" value="Unassembled WGS sequence"/>
</dbReference>
<dbReference type="FunFam" id="3.40.50.150:FF:000554">
    <property type="entry name" value="Cation-transporting ATPase"/>
    <property type="match status" value="1"/>
</dbReference>
<protein>
    <submittedName>
        <fullName evidence="1">Class I SAM-dependent methyltransferase</fullName>
    </submittedName>
</protein>
<comment type="caution">
    <text evidence="1">The sequence shown here is derived from an EMBL/GenBank/DDBJ whole genome shotgun (WGS) entry which is preliminary data.</text>
</comment>
<dbReference type="EMBL" id="JAGQHS010000274">
    <property type="protein sequence ID" value="MCA9759157.1"/>
    <property type="molecule type" value="Genomic_DNA"/>
</dbReference>
<dbReference type="SUPFAM" id="SSF53335">
    <property type="entry name" value="S-adenosyl-L-methionine-dependent methyltransferases"/>
    <property type="match status" value="1"/>
</dbReference>
<proteinExistence type="predicted"/>
<evidence type="ECO:0000313" key="2">
    <source>
        <dbReference type="Proteomes" id="UP000739538"/>
    </source>
</evidence>
<accession>A0A956SFT6</accession>
<keyword evidence="1" id="KW-0489">Methyltransferase</keyword>
<dbReference type="InterPro" id="IPR029063">
    <property type="entry name" value="SAM-dependent_MTases_sf"/>
</dbReference>
<evidence type="ECO:0000313" key="1">
    <source>
        <dbReference type="EMBL" id="MCA9759157.1"/>
    </source>
</evidence>
<dbReference type="CDD" id="cd02440">
    <property type="entry name" value="AdoMet_MTases"/>
    <property type="match status" value="1"/>
</dbReference>
<organism evidence="1 2">
    <name type="scientific">Eiseniibacteriota bacterium</name>
    <dbReference type="NCBI Taxonomy" id="2212470"/>
    <lineage>
        <taxon>Bacteria</taxon>
        <taxon>Candidatus Eiseniibacteriota</taxon>
    </lineage>
</organism>
<dbReference type="Pfam" id="PF02353">
    <property type="entry name" value="CMAS"/>
    <property type="match status" value="1"/>
</dbReference>
<keyword evidence="1" id="KW-0808">Transferase</keyword>